<dbReference type="AlphaFoldDB" id="A0AAN8VIE1"/>
<sequence>MGIENILPLHCLHSGQAPYAMATSDLWKREYIDASKLADEINGMISATPSLPDSSPEKKRHTSASRRKTAILRTKLVTLESLLSKHPVLSSAIEITGGRRRKREEGKEERRGSGSHH</sequence>
<organism evidence="2 3">
    <name type="scientific">Dillenia turbinata</name>
    <dbReference type="NCBI Taxonomy" id="194707"/>
    <lineage>
        <taxon>Eukaryota</taxon>
        <taxon>Viridiplantae</taxon>
        <taxon>Streptophyta</taxon>
        <taxon>Embryophyta</taxon>
        <taxon>Tracheophyta</taxon>
        <taxon>Spermatophyta</taxon>
        <taxon>Magnoliopsida</taxon>
        <taxon>eudicotyledons</taxon>
        <taxon>Gunneridae</taxon>
        <taxon>Pentapetalae</taxon>
        <taxon>Dilleniales</taxon>
        <taxon>Dilleniaceae</taxon>
        <taxon>Dillenia</taxon>
    </lineage>
</organism>
<keyword evidence="3" id="KW-1185">Reference proteome</keyword>
<proteinExistence type="predicted"/>
<feature type="compositionally biased region" description="Basic residues" evidence="1">
    <location>
        <begin position="58"/>
        <end position="69"/>
    </location>
</feature>
<protein>
    <submittedName>
        <fullName evidence="2">Uncharacterized protein</fullName>
    </submittedName>
</protein>
<feature type="region of interest" description="Disordered" evidence="1">
    <location>
        <begin position="93"/>
        <end position="117"/>
    </location>
</feature>
<feature type="region of interest" description="Disordered" evidence="1">
    <location>
        <begin position="45"/>
        <end position="69"/>
    </location>
</feature>
<dbReference type="EMBL" id="JBAMMX010000008">
    <property type="protein sequence ID" value="KAK6934795.1"/>
    <property type="molecule type" value="Genomic_DNA"/>
</dbReference>
<evidence type="ECO:0000313" key="2">
    <source>
        <dbReference type="EMBL" id="KAK6934795.1"/>
    </source>
</evidence>
<reference evidence="2 3" key="1">
    <citation type="submission" date="2023-12" db="EMBL/GenBank/DDBJ databases">
        <title>A high-quality genome assembly for Dillenia turbinata (Dilleniales).</title>
        <authorList>
            <person name="Chanderbali A."/>
        </authorList>
    </citation>
    <scope>NUCLEOTIDE SEQUENCE [LARGE SCALE GENOMIC DNA]</scope>
    <source>
        <strain evidence="2">LSX21</strain>
        <tissue evidence="2">Leaf</tissue>
    </source>
</reference>
<comment type="caution">
    <text evidence="2">The sequence shown here is derived from an EMBL/GenBank/DDBJ whole genome shotgun (WGS) entry which is preliminary data.</text>
</comment>
<feature type="compositionally biased region" description="Basic and acidic residues" evidence="1">
    <location>
        <begin position="103"/>
        <end position="117"/>
    </location>
</feature>
<evidence type="ECO:0000256" key="1">
    <source>
        <dbReference type="SAM" id="MobiDB-lite"/>
    </source>
</evidence>
<name>A0AAN8VIE1_9MAGN</name>
<gene>
    <name evidence="2" type="ORF">RJ641_034950</name>
</gene>
<evidence type="ECO:0000313" key="3">
    <source>
        <dbReference type="Proteomes" id="UP001370490"/>
    </source>
</evidence>
<accession>A0AAN8VIE1</accession>
<dbReference type="Proteomes" id="UP001370490">
    <property type="component" value="Unassembled WGS sequence"/>
</dbReference>